<evidence type="ECO:0000256" key="2">
    <source>
        <dbReference type="ARBA" id="ARBA00022857"/>
    </source>
</evidence>
<dbReference type="PANTHER" id="PTHR24321">
    <property type="entry name" value="DEHYDROGENASES, SHORT CHAIN"/>
    <property type="match status" value="1"/>
</dbReference>
<evidence type="ECO:0000313" key="5">
    <source>
        <dbReference type="EMBL" id="KAF9884526.1"/>
    </source>
</evidence>
<dbReference type="AlphaFoldDB" id="A0AAD4CDN9"/>
<organism evidence="5 6">
    <name type="scientific">Aspergillus nanangensis</name>
    <dbReference type="NCBI Taxonomy" id="2582783"/>
    <lineage>
        <taxon>Eukaryota</taxon>
        <taxon>Fungi</taxon>
        <taxon>Dikarya</taxon>
        <taxon>Ascomycota</taxon>
        <taxon>Pezizomycotina</taxon>
        <taxon>Eurotiomycetes</taxon>
        <taxon>Eurotiomycetidae</taxon>
        <taxon>Eurotiales</taxon>
        <taxon>Aspergillaceae</taxon>
        <taxon>Aspergillus</taxon>
        <taxon>Aspergillus subgen. Circumdati</taxon>
    </lineage>
</organism>
<dbReference type="Pfam" id="PF00106">
    <property type="entry name" value="adh_short"/>
    <property type="match status" value="1"/>
</dbReference>
<keyword evidence="2" id="KW-0521">NADP</keyword>
<dbReference type="PRINTS" id="PR00080">
    <property type="entry name" value="SDRFAMILY"/>
</dbReference>
<dbReference type="FunFam" id="3.40.50.720:FF:000084">
    <property type="entry name" value="Short-chain dehydrogenase reductase"/>
    <property type="match status" value="1"/>
</dbReference>
<dbReference type="SUPFAM" id="SSF51735">
    <property type="entry name" value="NAD(P)-binding Rossmann-fold domains"/>
    <property type="match status" value="1"/>
</dbReference>
<evidence type="ECO:0000256" key="3">
    <source>
        <dbReference type="ARBA" id="ARBA00023002"/>
    </source>
</evidence>
<sequence length="259" mass="26930">MSELSGKTCLVTGGAGGLGKAIATRFLVAGANVVICDINDDRLKETSAELSSRGSLKAIKVDITSAAEVQGLFDEIVAAFGKVDVLVNNAGIMDRFDPVGDLDEGLWNKVMAVNLTAPYLLSKLAVQDMLKQESPDGCILNIVSFAGKAGWSAGAAYTASKHGLVGLTKNTAAFYGSKGIRCNALMMGGMQTNIQDAFMSGINQDGMARVQKLFATAEVPMCDLDQVAEVCLTVASSQGMKLINGTCIPVDHGLSGTLG</sequence>
<comment type="caution">
    <text evidence="5">The sequence shown here is derived from an EMBL/GenBank/DDBJ whole genome shotgun (WGS) entry which is preliminary data.</text>
</comment>
<dbReference type="Proteomes" id="UP001194746">
    <property type="component" value="Unassembled WGS sequence"/>
</dbReference>
<keyword evidence="3" id="KW-0560">Oxidoreductase</keyword>
<dbReference type="InterPro" id="IPR002347">
    <property type="entry name" value="SDR_fam"/>
</dbReference>
<comment type="similarity">
    <text evidence="1 4">Belongs to the short-chain dehydrogenases/reductases (SDR) family.</text>
</comment>
<dbReference type="Gene3D" id="3.40.50.720">
    <property type="entry name" value="NAD(P)-binding Rossmann-like Domain"/>
    <property type="match status" value="1"/>
</dbReference>
<dbReference type="PANTHER" id="PTHR24321:SF8">
    <property type="entry name" value="ESTRADIOL 17-BETA-DEHYDROGENASE 8-RELATED"/>
    <property type="match status" value="1"/>
</dbReference>
<keyword evidence="6" id="KW-1185">Reference proteome</keyword>
<dbReference type="InterPro" id="IPR036291">
    <property type="entry name" value="NAD(P)-bd_dom_sf"/>
</dbReference>
<gene>
    <name evidence="5" type="ORF">FE257_001714</name>
</gene>
<dbReference type="InterPro" id="IPR020904">
    <property type="entry name" value="Sc_DH/Rdtase_CS"/>
</dbReference>
<evidence type="ECO:0000313" key="6">
    <source>
        <dbReference type="Proteomes" id="UP001194746"/>
    </source>
</evidence>
<dbReference type="GO" id="GO:0044550">
    <property type="term" value="P:secondary metabolite biosynthetic process"/>
    <property type="evidence" value="ECO:0007669"/>
    <property type="project" value="UniProtKB-ARBA"/>
</dbReference>
<reference evidence="5" key="1">
    <citation type="journal article" date="2019" name="Beilstein J. Org. Chem.">
        <title>Nanangenines: drimane sesquiterpenoids as the dominant metabolite cohort of a novel Australian fungus, Aspergillus nanangensis.</title>
        <authorList>
            <person name="Lacey H.J."/>
            <person name="Gilchrist C.L.M."/>
            <person name="Crombie A."/>
            <person name="Kalaitzis J.A."/>
            <person name="Vuong D."/>
            <person name="Rutledge P.J."/>
            <person name="Turner P."/>
            <person name="Pitt J.I."/>
            <person name="Lacey E."/>
            <person name="Chooi Y.H."/>
            <person name="Piggott A.M."/>
        </authorList>
    </citation>
    <scope>NUCLEOTIDE SEQUENCE</scope>
    <source>
        <strain evidence="5">MST-FP2251</strain>
    </source>
</reference>
<dbReference type="GO" id="GO:0016491">
    <property type="term" value="F:oxidoreductase activity"/>
    <property type="evidence" value="ECO:0007669"/>
    <property type="project" value="UniProtKB-KW"/>
</dbReference>
<name>A0AAD4CDN9_ASPNN</name>
<evidence type="ECO:0000256" key="1">
    <source>
        <dbReference type="ARBA" id="ARBA00006484"/>
    </source>
</evidence>
<accession>A0AAD4CDN9</accession>
<reference evidence="5" key="2">
    <citation type="submission" date="2020-02" db="EMBL/GenBank/DDBJ databases">
        <authorList>
            <person name="Gilchrist C.L.M."/>
            <person name="Chooi Y.-H."/>
        </authorList>
    </citation>
    <scope>NUCLEOTIDE SEQUENCE</scope>
    <source>
        <strain evidence="5">MST-FP2251</strain>
    </source>
</reference>
<protein>
    <submittedName>
        <fullName evidence="5">Uncharacterized protein</fullName>
    </submittedName>
</protein>
<dbReference type="PRINTS" id="PR00081">
    <property type="entry name" value="GDHRDH"/>
</dbReference>
<evidence type="ECO:0000256" key="4">
    <source>
        <dbReference type="RuleBase" id="RU000363"/>
    </source>
</evidence>
<proteinExistence type="inferred from homology"/>
<dbReference type="EMBL" id="VCAU01000120">
    <property type="protein sequence ID" value="KAF9884526.1"/>
    <property type="molecule type" value="Genomic_DNA"/>
</dbReference>
<dbReference type="PROSITE" id="PS00061">
    <property type="entry name" value="ADH_SHORT"/>
    <property type="match status" value="1"/>
</dbReference>
<dbReference type="CDD" id="cd05233">
    <property type="entry name" value="SDR_c"/>
    <property type="match status" value="1"/>
</dbReference>